<protein>
    <recommendedName>
        <fullName evidence="4">Phage membrane protein</fullName>
    </recommendedName>
</protein>
<keyword evidence="1" id="KW-0812">Transmembrane</keyword>
<evidence type="ECO:0000256" key="1">
    <source>
        <dbReference type="SAM" id="Phobius"/>
    </source>
</evidence>
<keyword evidence="3" id="KW-1185">Reference proteome</keyword>
<dbReference type="EMBL" id="JAPAHU010000008">
    <property type="protein sequence ID" value="MCW1041967.1"/>
    <property type="molecule type" value="Genomic_DNA"/>
</dbReference>
<evidence type="ECO:0000313" key="3">
    <source>
        <dbReference type="Proteomes" id="UP001526076"/>
    </source>
</evidence>
<accession>A0ABT3E950</accession>
<comment type="caution">
    <text evidence="2">The sequence shown here is derived from an EMBL/GenBank/DDBJ whole genome shotgun (WGS) entry which is preliminary data.</text>
</comment>
<reference evidence="2 3" key="1">
    <citation type="submission" date="2022-10" db="EMBL/GenBank/DDBJ databases">
        <title>Comparative genomic study of S. anginosus.</title>
        <authorList>
            <person name="Prasad A."/>
            <person name="Ene A."/>
            <person name="Jablonska S."/>
            <person name="Du J."/>
            <person name="Wolfe A.J."/>
            <person name="Putonti C."/>
        </authorList>
    </citation>
    <scope>NUCLEOTIDE SEQUENCE [LARGE SCALE GENOMIC DNA]</scope>
    <source>
        <strain evidence="2 3">UMB9231</strain>
    </source>
</reference>
<evidence type="ECO:0000313" key="2">
    <source>
        <dbReference type="EMBL" id="MCW1041967.1"/>
    </source>
</evidence>
<proteinExistence type="predicted"/>
<gene>
    <name evidence="2" type="ORF">OJ597_05780</name>
</gene>
<sequence length="64" mass="7654">MRQEIDLTPEQILLLIPLILWIAWTIWRFESHSKPDFKPKAETNTDKLNPHYGAYIQLASKRYN</sequence>
<keyword evidence="1" id="KW-1133">Transmembrane helix</keyword>
<name>A0ABT3E950_STRAP</name>
<organism evidence="2 3">
    <name type="scientific">Streptococcus anginosus</name>
    <dbReference type="NCBI Taxonomy" id="1328"/>
    <lineage>
        <taxon>Bacteria</taxon>
        <taxon>Bacillati</taxon>
        <taxon>Bacillota</taxon>
        <taxon>Bacilli</taxon>
        <taxon>Lactobacillales</taxon>
        <taxon>Streptococcaceae</taxon>
        <taxon>Streptococcus</taxon>
        <taxon>Streptococcus anginosus group</taxon>
    </lineage>
</organism>
<keyword evidence="1" id="KW-0472">Membrane</keyword>
<evidence type="ECO:0008006" key="4">
    <source>
        <dbReference type="Google" id="ProtNLM"/>
    </source>
</evidence>
<feature type="transmembrane region" description="Helical" evidence="1">
    <location>
        <begin position="12"/>
        <end position="29"/>
    </location>
</feature>
<dbReference type="Proteomes" id="UP001526076">
    <property type="component" value="Unassembled WGS sequence"/>
</dbReference>